<gene>
    <name evidence="2" type="ORF">CQA57_03965</name>
</gene>
<comment type="caution">
    <text evidence="2">The sequence shown here is derived from an EMBL/GenBank/DDBJ whole genome shotgun (WGS) entry which is preliminary data.</text>
</comment>
<sequence length="131" mass="14792">MALLPITLVILIAITLLFFVLKDLGMINTKQKIVGGIVLLILAIATGFYSYNKSQTDKQIFLLQMAFLRGETIICKNQEVNAKNFNFVSGTLSLVGKKETPFYNLMFSLEDCKQQENKANQNPIEEQLEKD</sequence>
<dbReference type="RefSeq" id="WP_115578936.1">
    <property type="nucleotide sequence ID" value="NZ_NXLX01000007.1"/>
</dbReference>
<dbReference type="Proteomes" id="UP000256695">
    <property type="component" value="Unassembled WGS sequence"/>
</dbReference>
<feature type="transmembrane region" description="Helical" evidence="1">
    <location>
        <begin position="6"/>
        <end position="21"/>
    </location>
</feature>
<proteinExistence type="predicted"/>
<keyword evidence="1" id="KW-0812">Transmembrane</keyword>
<accession>A0A3D8JAP7</accession>
<dbReference type="OrthoDB" id="5325929at2"/>
<dbReference type="AlphaFoldDB" id="A0A3D8JAP7"/>
<evidence type="ECO:0000313" key="2">
    <source>
        <dbReference type="EMBL" id="RDU73971.1"/>
    </source>
</evidence>
<evidence type="ECO:0000313" key="3">
    <source>
        <dbReference type="Proteomes" id="UP000256695"/>
    </source>
</evidence>
<keyword evidence="3" id="KW-1185">Reference proteome</keyword>
<protein>
    <submittedName>
        <fullName evidence="2">Uncharacterized protein</fullName>
    </submittedName>
</protein>
<keyword evidence="1" id="KW-1133">Transmembrane helix</keyword>
<reference evidence="2 3" key="1">
    <citation type="submission" date="2018-04" db="EMBL/GenBank/DDBJ databases">
        <title>Novel Campyloabacter and Helicobacter Species and Strains.</title>
        <authorList>
            <person name="Mannion A.J."/>
            <person name="Shen Z."/>
            <person name="Fox J.G."/>
        </authorList>
    </citation>
    <scope>NUCLEOTIDE SEQUENCE [LARGE SCALE GENOMIC DNA]</scope>
    <source>
        <strain evidence="2 3">MIT 04-9362</strain>
    </source>
</reference>
<organism evidence="2 3">
    <name type="scientific">Helicobacter anseris</name>
    <dbReference type="NCBI Taxonomy" id="375926"/>
    <lineage>
        <taxon>Bacteria</taxon>
        <taxon>Pseudomonadati</taxon>
        <taxon>Campylobacterota</taxon>
        <taxon>Epsilonproteobacteria</taxon>
        <taxon>Campylobacterales</taxon>
        <taxon>Helicobacteraceae</taxon>
        <taxon>Helicobacter</taxon>
    </lineage>
</organism>
<feature type="transmembrane region" description="Helical" evidence="1">
    <location>
        <begin position="33"/>
        <end position="51"/>
    </location>
</feature>
<keyword evidence="1" id="KW-0472">Membrane</keyword>
<name>A0A3D8JAP7_9HELI</name>
<evidence type="ECO:0000256" key="1">
    <source>
        <dbReference type="SAM" id="Phobius"/>
    </source>
</evidence>
<dbReference type="EMBL" id="NXLX01000007">
    <property type="protein sequence ID" value="RDU73971.1"/>
    <property type="molecule type" value="Genomic_DNA"/>
</dbReference>